<evidence type="ECO:0000313" key="3">
    <source>
        <dbReference type="Proteomes" id="UP001500730"/>
    </source>
</evidence>
<dbReference type="PROSITE" id="PS51186">
    <property type="entry name" value="GNAT"/>
    <property type="match status" value="1"/>
</dbReference>
<keyword evidence="3" id="KW-1185">Reference proteome</keyword>
<dbReference type="EMBL" id="BAAARE010000007">
    <property type="protein sequence ID" value="GAA2481816.1"/>
    <property type="molecule type" value="Genomic_DNA"/>
</dbReference>
<dbReference type="Proteomes" id="UP001500730">
    <property type="component" value="Unassembled WGS sequence"/>
</dbReference>
<proteinExistence type="predicted"/>
<evidence type="ECO:0000313" key="2">
    <source>
        <dbReference type="EMBL" id="GAA2481816.1"/>
    </source>
</evidence>
<dbReference type="InterPro" id="IPR016181">
    <property type="entry name" value="Acyl_CoA_acyltransferase"/>
</dbReference>
<dbReference type="PANTHER" id="PTHR43792">
    <property type="entry name" value="GNAT FAMILY, PUTATIVE (AFU_ORTHOLOGUE AFUA_3G00765)-RELATED-RELATED"/>
    <property type="match status" value="1"/>
</dbReference>
<organism evidence="2 3">
    <name type="scientific">Terrabacter carboxydivorans</name>
    <dbReference type="NCBI Taxonomy" id="619730"/>
    <lineage>
        <taxon>Bacteria</taxon>
        <taxon>Bacillati</taxon>
        <taxon>Actinomycetota</taxon>
        <taxon>Actinomycetes</taxon>
        <taxon>Micrococcales</taxon>
        <taxon>Intrasporangiaceae</taxon>
        <taxon>Terrabacter</taxon>
    </lineage>
</organism>
<comment type="caution">
    <text evidence="2">The sequence shown here is derived from an EMBL/GenBank/DDBJ whole genome shotgun (WGS) entry which is preliminary data.</text>
</comment>
<sequence>MELSLPLTDGRITVRPAALTDAPAFHGYKRRPECQAYVSRTVDTLEQAQELVSDRIGEPDSLLCAVLLDDRVVGDIGGRRYRPESLGPEPTDWDFYLGFTVDPDSWNRGVASAAVSLLVPALHEAGVRRIVAKVFADNAASLRVLTRCGFRLEATERAAVLGRDGRWLDDCTLAHLA</sequence>
<name>A0ABP5YID4_9MICO</name>
<dbReference type="SUPFAM" id="SSF55729">
    <property type="entry name" value="Acyl-CoA N-acyltransferases (Nat)"/>
    <property type="match status" value="1"/>
</dbReference>
<evidence type="ECO:0000259" key="1">
    <source>
        <dbReference type="PROSITE" id="PS51186"/>
    </source>
</evidence>
<feature type="domain" description="N-acetyltransferase" evidence="1">
    <location>
        <begin position="12"/>
        <end position="174"/>
    </location>
</feature>
<dbReference type="InterPro" id="IPR000182">
    <property type="entry name" value="GNAT_dom"/>
</dbReference>
<dbReference type="Gene3D" id="3.40.630.30">
    <property type="match status" value="1"/>
</dbReference>
<dbReference type="InterPro" id="IPR051531">
    <property type="entry name" value="N-acetyltransferase"/>
</dbReference>
<dbReference type="Pfam" id="PF13302">
    <property type="entry name" value="Acetyltransf_3"/>
    <property type="match status" value="1"/>
</dbReference>
<gene>
    <name evidence="2" type="ORF">GCM10009858_19470</name>
</gene>
<accession>A0ABP5YID4</accession>
<dbReference type="RefSeq" id="WP_344254679.1">
    <property type="nucleotide sequence ID" value="NZ_BAAARE010000007.1"/>
</dbReference>
<reference evidence="3" key="1">
    <citation type="journal article" date="2019" name="Int. J. Syst. Evol. Microbiol.">
        <title>The Global Catalogue of Microorganisms (GCM) 10K type strain sequencing project: providing services to taxonomists for standard genome sequencing and annotation.</title>
        <authorList>
            <consortium name="The Broad Institute Genomics Platform"/>
            <consortium name="The Broad Institute Genome Sequencing Center for Infectious Disease"/>
            <person name="Wu L."/>
            <person name="Ma J."/>
        </authorList>
    </citation>
    <scope>NUCLEOTIDE SEQUENCE [LARGE SCALE GENOMIC DNA]</scope>
    <source>
        <strain evidence="3">JCM 16259</strain>
    </source>
</reference>
<protein>
    <submittedName>
        <fullName evidence="2">GNAT family protein</fullName>
    </submittedName>
</protein>
<dbReference type="PANTHER" id="PTHR43792:SF1">
    <property type="entry name" value="N-ACETYLTRANSFERASE DOMAIN-CONTAINING PROTEIN"/>
    <property type="match status" value="1"/>
</dbReference>